<evidence type="ECO:0000256" key="10">
    <source>
        <dbReference type="ARBA" id="ARBA00023237"/>
    </source>
</evidence>
<keyword evidence="3" id="KW-0813">Transport</keyword>
<comment type="subcellular location">
    <subcellularLocation>
        <location evidence="1">Cell outer membrane</location>
        <topology evidence="1">Multi-pass membrane protein</topology>
    </subcellularLocation>
</comment>
<dbReference type="InterPro" id="IPR033900">
    <property type="entry name" value="Gram_neg_porin_domain"/>
</dbReference>
<evidence type="ECO:0000256" key="3">
    <source>
        <dbReference type="ARBA" id="ARBA00022448"/>
    </source>
</evidence>
<dbReference type="AlphaFoldDB" id="A0A917JLK1"/>
<keyword evidence="8" id="KW-0626">Porin</keyword>
<evidence type="ECO:0000256" key="6">
    <source>
        <dbReference type="ARBA" id="ARBA00022729"/>
    </source>
</evidence>
<evidence type="ECO:0000256" key="1">
    <source>
        <dbReference type="ARBA" id="ARBA00004571"/>
    </source>
</evidence>
<evidence type="ECO:0000256" key="4">
    <source>
        <dbReference type="ARBA" id="ARBA00022452"/>
    </source>
</evidence>
<dbReference type="SUPFAM" id="SSF56935">
    <property type="entry name" value="Porins"/>
    <property type="match status" value="1"/>
</dbReference>
<dbReference type="Gene3D" id="2.40.160.10">
    <property type="entry name" value="Porin"/>
    <property type="match status" value="1"/>
</dbReference>
<feature type="chain" id="PRO_5037403135" evidence="11">
    <location>
        <begin position="24"/>
        <end position="307"/>
    </location>
</feature>
<evidence type="ECO:0000256" key="7">
    <source>
        <dbReference type="ARBA" id="ARBA00023065"/>
    </source>
</evidence>
<dbReference type="InterPro" id="IPR050298">
    <property type="entry name" value="Gram-neg_bact_OMP"/>
</dbReference>
<proteinExistence type="predicted"/>
<feature type="signal peptide" evidence="11">
    <location>
        <begin position="1"/>
        <end position="23"/>
    </location>
</feature>
<dbReference type="PANTHER" id="PTHR34501:SF9">
    <property type="entry name" value="MAJOR OUTER MEMBRANE PROTEIN P.IA"/>
    <property type="match status" value="1"/>
</dbReference>
<reference evidence="13" key="2">
    <citation type="submission" date="2020-09" db="EMBL/GenBank/DDBJ databases">
        <authorList>
            <person name="Sun Q."/>
            <person name="Ohkuma M."/>
        </authorList>
    </citation>
    <scope>NUCLEOTIDE SEQUENCE</scope>
    <source>
        <strain evidence="13">JCM 30804</strain>
    </source>
</reference>
<keyword evidence="5" id="KW-0812">Transmembrane</keyword>
<dbReference type="PANTHER" id="PTHR34501">
    <property type="entry name" value="PROTEIN YDDL-RELATED"/>
    <property type="match status" value="1"/>
</dbReference>
<dbReference type="GO" id="GO:0046930">
    <property type="term" value="C:pore complex"/>
    <property type="evidence" value="ECO:0007669"/>
    <property type="project" value="UniProtKB-KW"/>
</dbReference>
<evidence type="ECO:0000313" key="14">
    <source>
        <dbReference type="Proteomes" id="UP000613743"/>
    </source>
</evidence>
<evidence type="ECO:0000256" key="8">
    <source>
        <dbReference type="ARBA" id="ARBA00023114"/>
    </source>
</evidence>
<evidence type="ECO:0000256" key="11">
    <source>
        <dbReference type="SAM" id="SignalP"/>
    </source>
</evidence>
<keyword evidence="7" id="KW-0406">Ion transport</keyword>
<reference evidence="13" key="1">
    <citation type="journal article" date="2014" name="Int. J. Syst. Evol. Microbiol.">
        <title>Complete genome sequence of Corynebacterium casei LMG S-19264T (=DSM 44701T), isolated from a smear-ripened cheese.</title>
        <authorList>
            <consortium name="US DOE Joint Genome Institute (JGI-PGF)"/>
            <person name="Walter F."/>
            <person name="Albersmeier A."/>
            <person name="Kalinowski J."/>
            <person name="Ruckert C."/>
        </authorList>
    </citation>
    <scope>NUCLEOTIDE SEQUENCE</scope>
    <source>
        <strain evidence="13">JCM 30804</strain>
    </source>
</reference>
<accession>A0A917JLK1</accession>
<name>A0A917JLK1_9GAMM</name>
<keyword evidence="9" id="KW-0472">Membrane</keyword>
<evidence type="ECO:0000313" key="13">
    <source>
        <dbReference type="EMBL" id="GGI73658.1"/>
    </source>
</evidence>
<dbReference type="GO" id="GO:0006811">
    <property type="term" value="P:monoatomic ion transport"/>
    <property type="evidence" value="ECO:0007669"/>
    <property type="project" value="UniProtKB-KW"/>
</dbReference>
<dbReference type="EMBL" id="BMPZ01000002">
    <property type="protein sequence ID" value="GGI73658.1"/>
    <property type="molecule type" value="Genomic_DNA"/>
</dbReference>
<evidence type="ECO:0000256" key="9">
    <source>
        <dbReference type="ARBA" id="ARBA00023136"/>
    </source>
</evidence>
<keyword evidence="4" id="KW-1134">Transmembrane beta strand</keyword>
<evidence type="ECO:0000256" key="2">
    <source>
        <dbReference type="ARBA" id="ARBA00011233"/>
    </source>
</evidence>
<dbReference type="PRINTS" id="PR00184">
    <property type="entry name" value="NEISSPPORIN"/>
</dbReference>
<dbReference type="InterPro" id="IPR023614">
    <property type="entry name" value="Porin_dom_sf"/>
</dbReference>
<comment type="subunit">
    <text evidence="2">Homotrimer.</text>
</comment>
<keyword evidence="6 11" id="KW-0732">Signal</keyword>
<protein>
    <submittedName>
        <fullName evidence="13">Porin</fullName>
    </submittedName>
</protein>
<dbReference type="Pfam" id="PF13609">
    <property type="entry name" value="Porin_4"/>
    <property type="match status" value="1"/>
</dbReference>
<keyword evidence="10" id="KW-0998">Cell outer membrane</keyword>
<comment type="caution">
    <text evidence="13">The sequence shown here is derived from an EMBL/GenBank/DDBJ whole genome shotgun (WGS) entry which is preliminary data.</text>
</comment>
<evidence type="ECO:0000259" key="12">
    <source>
        <dbReference type="Pfam" id="PF13609"/>
    </source>
</evidence>
<sequence length="307" mass="32715">MNVFCKSLLASALATVTLSSAYAADPITVYGKLNVTAQSNDVAGESETTIQSNASRLGVKGAFDLGNDLEAFYKIEYEVDTSDDAKENFKARSQYVGLKGNFGAASVGRQDTVLKLSQGKVDQFGDLAGDLKSLFKGDNRLEQTFTYVTPSMSGVKLGVTYAAEANAKQSGDAGYSIAAMYGDKKLKKTSIYAAVAMDSEVAGYDIVRATVQGKVAGVKLGGMYQTQEKVSGGDSINGFLVSAAYKIDAVVLKGQFQDMEDKGDSWSVGADYKLGKPTKLFAFYTSRSEEGAQDDDKFVGVGIEHKF</sequence>
<dbReference type="GO" id="GO:0009279">
    <property type="term" value="C:cell outer membrane"/>
    <property type="evidence" value="ECO:0007669"/>
    <property type="project" value="UniProtKB-SubCell"/>
</dbReference>
<feature type="domain" description="Porin" evidence="12">
    <location>
        <begin position="10"/>
        <end position="288"/>
    </location>
</feature>
<dbReference type="GO" id="GO:0015288">
    <property type="term" value="F:porin activity"/>
    <property type="evidence" value="ECO:0007669"/>
    <property type="project" value="UniProtKB-KW"/>
</dbReference>
<dbReference type="Proteomes" id="UP000613743">
    <property type="component" value="Unassembled WGS sequence"/>
</dbReference>
<dbReference type="CDD" id="cd00342">
    <property type="entry name" value="gram_neg_porins"/>
    <property type="match status" value="1"/>
</dbReference>
<organism evidence="13 14">
    <name type="scientific">Shewanella gelidii</name>
    <dbReference type="NCBI Taxonomy" id="1642821"/>
    <lineage>
        <taxon>Bacteria</taxon>
        <taxon>Pseudomonadati</taxon>
        <taxon>Pseudomonadota</taxon>
        <taxon>Gammaproteobacteria</taxon>
        <taxon>Alteromonadales</taxon>
        <taxon>Shewanellaceae</taxon>
        <taxon>Shewanella</taxon>
    </lineage>
</organism>
<keyword evidence="14" id="KW-1185">Reference proteome</keyword>
<dbReference type="InterPro" id="IPR002299">
    <property type="entry name" value="Porin_Neis"/>
</dbReference>
<gene>
    <name evidence="13" type="ORF">GCM10009332_08940</name>
</gene>
<evidence type="ECO:0000256" key="5">
    <source>
        <dbReference type="ARBA" id="ARBA00022692"/>
    </source>
</evidence>